<dbReference type="Pfam" id="PF05742">
    <property type="entry name" value="TANGO2"/>
    <property type="match status" value="1"/>
</dbReference>
<reference evidence="2 3" key="1">
    <citation type="submission" date="2024-02" db="EMBL/GenBank/DDBJ databases">
        <title>Genome sequence of Aquincola sp. MAHUQ-54.</title>
        <authorList>
            <person name="Huq M.A."/>
        </authorList>
    </citation>
    <scope>NUCLEOTIDE SEQUENCE [LARGE SCALE GENOMIC DNA]</scope>
    <source>
        <strain evidence="2 3">MAHUQ-54</strain>
    </source>
</reference>
<keyword evidence="3" id="KW-1185">Reference proteome</keyword>
<sequence>MCLAALSVDQHRRYPFVLAANRDEYYRRPTARMGWWLLDGGGPVVLGGRDLQAGGSWCALSAEGRLALVTNVRRPGSMDPGAPSRGAIVARWLRGDEPSSRFWVQIGLEGYNPFNLVAFDFTRDERFWCGAEAAPRRLDSGLFGVSNALLDTPWPKVVALKAATRSALAATRSPQGLADRLFAALADPAPCADEDLPRTGIPLDRERSLSSAFVRMPGPTPELGYGTRSSIVVIVERTGARTVTHLYERSWRSDGSLEALRHAVLPDWPPAPNAPRWSVDSARMTETEYPSPLPA</sequence>
<dbReference type="InterPro" id="IPR008551">
    <property type="entry name" value="TANGO2"/>
</dbReference>
<dbReference type="Proteomes" id="UP001336250">
    <property type="component" value="Unassembled WGS sequence"/>
</dbReference>
<protein>
    <submittedName>
        <fullName evidence="2">NRDE family protein</fullName>
    </submittedName>
</protein>
<evidence type="ECO:0000313" key="2">
    <source>
        <dbReference type="EMBL" id="MEF7615798.1"/>
    </source>
</evidence>
<dbReference type="PANTHER" id="PTHR17985:SF8">
    <property type="entry name" value="TRANSPORT AND GOLGI ORGANIZATION PROTEIN 2 HOMOLOG"/>
    <property type="match status" value="1"/>
</dbReference>
<evidence type="ECO:0000256" key="1">
    <source>
        <dbReference type="SAM" id="MobiDB-lite"/>
    </source>
</evidence>
<gene>
    <name evidence="2" type="ORF">V4F39_17930</name>
</gene>
<organism evidence="2 3">
    <name type="scientific">Aquincola agrisoli</name>
    <dbReference type="NCBI Taxonomy" id="3119538"/>
    <lineage>
        <taxon>Bacteria</taxon>
        <taxon>Pseudomonadati</taxon>
        <taxon>Pseudomonadota</taxon>
        <taxon>Betaproteobacteria</taxon>
        <taxon>Burkholderiales</taxon>
        <taxon>Sphaerotilaceae</taxon>
        <taxon>Aquincola</taxon>
    </lineage>
</organism>
<proteinExistence type="predicted"/>
<dbReference type="PANTHER" id="PTHR17985">
    <property type="entry name" value="SER/THR-RICH PROTEIN T10 IN DGCR REGION"/>
    <property type="match status" value="1"/>
</dbReference>
<accession>A0AAW9QI84</accession>
<feature type="region of interest" description="Disordered" evidence="1">
    <location>
        <begin position="271"/>
        <end position="295"/>
    </location>
</feature>
<dbReference type="EMBL" id="JAZIBG010000036">
    <property type="protein sequence ID" value="MEF7615798.1"/>
    <property type="molecule type" value="Genomic_DNA"/>
</dbReference>
<evidence type="ECO:0000313" key="3">
    <source>
        <dbReference type="Proteomes" id="UP001336250"/>
    </source>
</evidence>
<name>A0AAW9QI84_9BURK</name>
<dbReference type="AlphaFoldDB" id="A0AAW9QI84"/>
<comment type="caution">
    <text evidence="2">The sequence shown here is derived from an EMBL/GenBank/DDBJ whole genome shotgun (WGS) entry which is preliminary data.</text>
</comment>
<dbReference type="RefSeq" id="WP_332291119.1">
    <property type="nucleotide sequence ID" value="NZ_JAZIBG010000036.1"/>
</dbReference>